<evidence type="ECO:0000259" key="1">
    <source>
        <dbReference type="PROSITE" id="PS51186"/>
    </source>
</evidence>
<feature type="domain" description="N-acetyltransferase" evidence="1">
    <location>
        <begin position="1"/>
        <end position="163"/>
    </location>
</feature>
<evidence type="ECO:0000313" key="2">
    <source>
        <dbReference type="EMBL" id="SJZ95236.1"/>
    </source>
</evidence>
<keyword evidence="2" id="KW-0808">Transferase</keyword>
<proteinExistence type="predicted"/>
<gene>
    <name evidence="2" type="ORF">SAMN05428963_104172</name>
</gene>
<dbReference type="Gene3D" id="3.40.630.30">
    <property type="match status" value="1"/>
</dbReference>
<dbReference type="AlphaFoldDB" id="A0A1T4PV50"/>
<organism evidence="2 3">
    <name type="scientific">Consotaella salsifontis</name>
    <dbReference type="NCBI Taxonomy" id="1365950"/>
    <lineage>
        <taxon>Bacteria</taxon>
        <taxon>Pseudomonadati</taxon>
        <taxon>Pseudomonadota</taxon>
        <taxon>Alphaproteobacteria</taxon>
        <taxon>Hyphomicrobiales</taxon>
        <taxon>Aurantimonadaceae</taxon>
        <taxon>Consotaella</taxon>
    </lineage>
</organism>
<sequence>MQWRAMRSEDIPAVKAMADEVHIAYPEDEAIFAERLSLFSEGCFLLEDVEGRPQGYLINHPWILGHIPPLNSLLMAIPEPASTHYIHDLALLEAARGCHHGARIVEDVAQLAADRGFSSVSLVAVNGSGAFWQRRSFRIYQDISLNDKLVSYGDGARYMIRDL</sequence>
<dbReference type="CDD" id="cd04301">
    <property type="entry name" value="NAT_SF"/>
    <property type="match status" value="1"/>
</dbReference>
<accession>A0A1T4PV50</accession>
<name>A0A1T4PV50_9HYPH</name>
<dbReference type="InterPro" id="IPR000182">
    <property type="entry name" value="GNAT_dom"/>
</dbReference>
<dbReference type="Pfam" id="PF00583">
    <property type="entry name" value="Acetyltransf_1"/>
    <property type="match status" value="1"/>
</dbReference>
<dbReference type="EMBL" id="FUXL01000004">
    <property type="protein sequence ID" value="SJZ95236.1"/>
    <property type="molecule type" value="Genomic_DNA"/>
</dbReference>
<evidence type="ECO:0000313" key="3">
    <source>
        <dbReference type="Proteomes" id="UP000190135"/>
    </source>
</evidence>
<dbReference type="PROSITE" id="PS51186">
    <property type="entry name" value="GNAT"/>
    <property type="match status" value="1"/>
</dbReference>
<dbReference type="RefSeq" id="WP_078707705.1">
    <property type="nucleotide sequence ID" value="NZ_FUXL01000004.1"/>
</dbReference>
<reference evidence="3" key="1">
    <citation type="submission" date="2017-02" db="EMBL/GenBank/DDBJ databases">
        <authorList>
            <person name="Varghese N."/>
            <person name="Submissions S."/>
        </authorList>
    </citation>
    <scope>NUCLEOTIDE SEQUENCE [LARGE SCALE GENOMIC DNA]</scope>
    <source>
        <strain evidence="3">USBA 369</strain>
    </source>
</reference>
<protein>
    <submittedName>
        <fullName evidence="2">Acetyltransferase (GNAT) family protein</fullName>
    </submittedName>
</protein>
<dbReference type="GO" id="GO:0016747">
    <property type="term" value="F:acyltransferase activity, transferring groups other than amino-acyl groups"/>
    <property type="evidence" value="ECO:0007669"/>
    <property type="project" value="InterPro"/>
</dbReference>
<dbReference type="STRING" id="1365950.SAMN05428963_104172"/>
<dbReference type="SUPFAM" id="SSF55729">
    <property type="entry name" value="Acyl-CoA N-acyltransferases (Nat)"/>
    <property type="match status" value="1"/>
</dbReference>
<keyword evidence="3" id="KW-1185">Reference proteome</keyword>
<dbReference type="OrthoDB" id="359414at2"/>
<dbReference type="InterPro" id="IPR016181">
    <property type="entry name" value="Acyl_CoA_acyltransferase"/>
</dbReference>
<dbReference type="Proteomes" id="UP000190135">
    <property type="component" value="Unassembled WGS sequence"/>
</dbReference>